<dbReference type="PANTHER" id="PTHR11108">
    <property type="entry name" value="FERROCHELATASE"/>
    <property type="match status" value="1"/>
</dbReference>
<dbReference type="Pfam" id="PF00512">
    <property type="entry name" value="HisKA"/>
    <property type="match status" value="1"/>
</dbReference>
<dbReference type="GO" id="GO:0006783">
    <property type="term" value="P:heme biosynthetic process"/>
    <property type="evidence" value="ECO:0007669"/>
    <property type="project" value="UniProtKB-KW"/>
</dbReference>
<dbReference type="UniPathway" id="UPA00252"/>
<dbReference type="SUPFAM" id="SSF47384">
    <property type="entry name" value="Homodimeric domain of signal transducing histidine kinase"/>
    <property type="match status" value="1"/>
</dbReference>
<keyword evidence="8" id="KW-0472">Membrane</keyword>
<keyword evidence="2" id="KW-0597">Phosphoprotein</keyword>
<evidence type="ECO:0000256" key="1">
    <source>
        <dbReference type="ARBA" id="ARBA00004744"/>
    </source>
</evidence>
<dbReference type="SMART" id="SM00387">
    <property type="entry name" value="HATPase_c"/>
    <property type="match status" value="1"/>
</dbReference>
<keyword evidence="8" id="KW-1133">Transmembrane helix</keyword>
<name>A0A820RPV9_9BILA</name>
<accession>A0A820RPV9</accession>
<keyword evidence="5" id="KW-0456">Lyase</keyword>
<dbReference type="SUPFAM" id="SSF53800">
    <property type="entry name" value="Chelatase"/>
    <property type="match status" value="1"/>
</dbReference>
<dbReference type="HAMAP" id="MF_00323">
    <property type="entry name" value="Ferrochelatase"/>
    <property type="match status" value="1"/>
</dbReference>
<dbReference type="InterPro" id="IPR036097">
    <property type="entry name" value="HisK_dim/P_sf"/>
</dbReference>
<evidence type="ECO:0000313" key="11">
    <source>
        <dbReference type="Proteomes" id="UP000663851"/>
    </source>
</evidence>
<dbReference type="Pfam" id="PF00762">
    <property type="entry name" value="Ferrochelatase"/>
    <property type="match status" value="1"/>
</dbReference>
<dbReference type="InterPro" id="IPR003594">
    <property type="entry name" value="HATPase_dom"/>
</dbReference>
<evidence type="ECO:0000256" key="5">
    <source>
        <dbReference type="ARBA" id="ARBA00023239"/>
    </source>
</evidence>
<comment type="pathway">
    <text evidence="1">Porphyrin-containing compound metabolism; protoheme biosynthesis.</text>
</comment>
<evidence type="ECO:0000313" key="10">
    <source>
        <dbReference type="EMBL" id="CAF4439443.1"/>
    </source>
</evidence>
<keyword evidence="4" id="KW-0350">Heme biosynthesis</keyword>
<dbReference type="SUPFAM" id="SSF55874">
    <property type="entry name" value="ATPase domain of HSP90 chaperone/DNA topoisomerase II/histidine kinase"/>
    <property type="match status" value="1"/>
</dbReference>
<evidence type="ECO:0000256" key="2">
    <source>
        <dbReference type="ARBA" id="ARBA00022553"/>
    </source>
</evidence>
<reference evidence="10" key="1">
    <citation type="submission" date="2021-02" db="EMBL/GenBank/DDBJ databases">
        <authorList>
            <person name="Nowell W R."/>
        </authorList>
    </citation>
    <scope>NUCLEOTIDE SEQUENCE</scope>
</reference>
<keyword evidence="6" id="KW-0627">Porphyrin biosynthesis</keyword>
<dbReference type="CDD" id="cd00082">
    <property type="entry name" value="HisKA"/>
    <property type="match status" value="1"/>
</dbReference>
<evidence type="ECO:0000256" key="8">
    <source>
        <dbReference type="SAM" id="Phobius"/>
    </source>
</evidence>
<dbReference type="NCBIfam" id="TIGR00109">
    <property type="entry name" value="hemH"/>
    <property type="match status" value="1"/>
</dbReference>
<dbReference type="CDD" id="cd03411">
    <property type="entry name" value="Ferrochelatase_N"/>
    <property type="match status" value="1"/>
</dbReference>
<feature type="transmembrane region" description="Helical" evidence="8">
    <location>
        <begin position="374"/>
        <end position="397"/>
    </location>
</feature>
<evidence type="ECO:0000256" key="4">
    <source>
        <dbReference type="ARBA" id="ARBA00023133"/>
    </source>
</evidence>
<dbReference type="Proteomes" id="UP000663851">
    <property type="component" value="Unassembled WGS sequence"/>
</dbReference>
<dbReference type="Gene3D" id="1.10.287.130">
    <property type="match status" value="1"/>
</dbReference>
<gene>
    <name evidence="10" type="ORF">HFQ381_LOCUS23004</name>
</gene>
<sequence>MKGVLLVNLGSPESPIAKDVKPYLDEFLMDKFVIDVPYLLRALLVRGIILRTRPEKSAAAYAKIWTPEGSPLIVISKKMHKKVQELSSIPVALAMRYGTMTILKGLQELHNKGVTNVMLFPLYPQHAMASTTTILVLAEELRAKHFPEMTFQIVPAFYNKPDYIKVLAESIKNHLQGFDYDHLLFSYHGIPKRHIRKTDVTKSHCKIDGSCCNTPSPAHEFCYRHQCYGTTKQVVKLLEIPEEKYSQTFQSRLAGDKWLTPYTDVEINKMPEKGIKKLAVVTPAFVSDCLETLEEIAMEANHQFKENGGEEFIAIPCLNDEDEWCKVVAGWIEEFKQRLFYIVRLFVYQIEANEKPSPEKEILQKQYKIMTYRLWYIITWPSAVLATSAILATISIFQFKSEAKEYHQEKLERKEDAIKENINYVLNNTKYALIPANLSIIFKEKIHELADIHNLEINIYSLKGNLVKSSKSRFSVDKKTPPIPKYVLTLVQSSIEKRYVDIKNIDGKKYRSSYSLIKDDKFKPLGILNLPYVEDDTYYDGELHNFWVRLVQVYGFMLLVAFAVAYFLSTYITKSLKTISDKLNETSLTQKNEKIVLEANSNEINLLIKAYNRMVDELEQSAQKLAQSEREEAWREMAKQVAHEIKNPLTPMRLTVQNFERKFDQNDQNLKQKIKDYSETLIQQIDAMSSVAAAFSNFASMPAQQNETLNVVEIVDLALDIFNEEYIVFEPESEEIISKMDRSQLIRIINNLVKNAIQAIPDDQENKLIIVTVKKEKNTVLITVSDNGTGIETENLEYIFEPKFTTKTSGMGLGLGIIKNIIENYKGNITFESEFGKGTVFTVSLPLIKK</sequence>
<dbReference type="EMBL" id="CAJOBO010002236">
    <property type="protein sequence ID" value="CAF4439443.1"/>
    <property type="molecule type" value="Genomic_DNA"/>
</dbReference>
<proteinExistence type="inferred from homology"/>
<dbReference type="PROSITE" id="PS50109">
    <property type="entry name" value="HIS_KIN"/>
    <property type="match status" value="1"/>
</dbReference>
<dbReference type="PANTHER" id="PTHR11108:SF1">
    <property type="entry name" value="FERROCHELATASE, MITOCHONDRIAL"/>
    <property type="match status" value="1"/>
</dbReference>
<dbReference type="InterPro" id="IPR001015">
    <property type="entry name" value="Ferrochelatase"/>
</dbReference>
<dbReference type="Pfam" id="PF02518">
    <property type="entry name" value="HATPase_c"/>
    <property type="match status" value="1"/>
</dbReference>
<evidence type="ECO:0000256" key="7">
    <source>
        <dbReference type="RuleBase" id="RU004185"/>
    </source>
</evidence>
<dbReference type="InterPro" id="IPR003661">
    <property type="entry name" value="HisK_dim/P_dom"/>
</dbReference>
<keyword evidence="3" id="KW-0408">Iron</keyword>
<dbReference type="InterPro" id="IPR033644">
    <property type="entry name" value="Ferrochelatase_C"/>
</dbReference>
<evidence type="ECO:0000256" key="6">
    <source>
        <dbReference type="ARBA" id="ARBA00023244"/>
    </source>
</evidence>
<protein>
    <recommendedName>
        <fullName evidence="9">Histidine kinase domain-containing protein</fullName>
    </recommendedName>
</protein>
<feature type="transmembrane region" description="Helical" evidence="8">
    <location>
        <begin position="553"/>
        <end position="572"/>
    </location>
</feature>
<dbReference type="InterPro" id="IPR033659">
    <property type="entry name" value="Ferrochelatase_N"/>
</dbReference>
<evidence type="ECO:0000256" key="3">
    <source>
        <dbReference type="ARBA" id="ARBA00023004"/>
    </source>
</evidence>
<comment type="caution">
    <text evidence="10">The sequence shown here is derived from an EMBL/GenBank/DDBJ whole genome shotgun (WGS) entry which is preliminary data.</text>
</comment>
<dbReference type="SMART" id="SM00388">
    <property type="entry name" value="HisKA"/>
    <property type="match status" value="1"/>
</dbReference>
<comment type="similarity">
    <text evidence="7">Belongs to the ferrochelatase family.</text>
</comment>
<dbReference type="PRINTS" id="PR00344">
    <property type="entry name" value="BCTRLSENSOR"/>
</dbReference>
<dbReference type="CDD" id="cd00419">
    <property type="entry name" value="Ferrochelatase_C"/>
    <property type="match status" value="1"/>
</dbReference>
<keyword evidence="8" id="KW-0812">Transmembrane</keyword>
<dbReference type="AlphaFoldDB" id="A0A820RPV9"/>
<dbReference type="InterPro" id="IPR004358">
    <property type="entry name" value="Sig_transdc_His_kin-like_C"/>
</dbReference>
<evidence type="ECO:0000259" key="9">
    <source>
        <dbReference type="PROSITE" id="PS50109"/>
    </source>
</evidence>
<dbReference type="GO" id="GO:0000155">
    <property type="term" value="F:phosphorelay sensor kinase activity"/>
    <property type="evidence" value="ECO:0007669"/>
    <property type="project" value="InterPro"/>
</dbReference>
<dbReference type="InterPro" id="IPR005467">
    <property type="entry name" value="His_kinase_dom"/>
</dbReference>
<dbReference type="Gene3D" id="3.30.565.10">
    <property type="entry name" value="Histidine kinase-like ATPase, C-terminal domain"/>
    <property type="match status" value="1"/>
</dbReference>
<organism evidence="10 11">
    <name type="scientific">Rotaria socialis</name>
    <dbReference type="NCBI Taxonomy" id="392032"/>
    <lineage>
        <taxon>Eukaryota</taxon>
        <taxon>Metazoa</taxon>
        <taxon>Spiralia</taxon>
        <taxon>Gnathifera</taxon>
        <taxon>Rotifera</taxon>
        <taxon>Eurotatoria</taxon>
        <taxon>Bdelloidea</taxon>
        <taxon>Philodinida</taxon>
        <taxon>Philodinidae</taxon>
        <taxon>Rotaria</taxon>
    </lineage>
</organism>
<dbReference type="Gene3D" id="6.10.340.10">
    <property type="match status" value="1"/>
</dbReference>
<dbReference type="GO" id="GO:0004325">
    <property type="term" value="F:ferrochelatase activity"/>
    <property type="evidence" value="ECO:0007669"/>
    <property type="project" value="InterPro"/>
</dbReference>
<dbReference type="Gene3D" id="3.40.50.1400">
    <property type="match status" value="2"/>
</dbReference>
<feature type="domain" description="Histidine kinase" evidence="9">
    <location>
        <begin position="640"/>
        <end position="849"/>
    </location>
</feature>
<dbReference type="CDD" id="cd00075">
    <property type="entry name" value="HATPase"/>
    <property type="match status" value="1"/>
</dbReference>
<dbReference type="InterPro" id="IPR036890">
    <property type="entry name" value="HATPase_C_sf"/>
</dbReference>